<evidence type="ECO:0000256" key="1">
    <source>
        <dbReference type="SAM" id="Coils"/>
    </source>
</evidence>
<evidence type="ECO:0000313" key="3">
    <source>
        <dbReference type="EMBL" id="MFD1248491.1"/>
    </source>
</evidence>
<dbReference type="Pfam" id="PF04471">
    <property type="entry name" value="Mrr_cat"/>
    <property type="match status" value="1"/>
</dbReference>
<dbReference type="RefSeq" id="WP_367918002.1">
    <property type="nucleotide sequence ID" value="NZ_BAABAC010000006.1"/>
</dbReference>
<protein>
    <submittedName>
        <fullName evidence="3">Restriction endonuclease</fullName>
        <ecNumber evidence="3">3.1.21.-</ecNumber>
    </submittedName>
</protein>
<proteinExistence type="predicted"/>
<dbReference type="EMBL" id="JBHTLX010000016">
    <property type="protein sequence ID" value="MFD1248491.1"/>
    <property type="molecule type" value="Genomic_DNA"/>
</dbReference>
<dbReference type="EC" id="3.1.21.-" evidence="3"/>
<name>A0ABW3VZI3_9ACTN</name>
<dbReference type="InterPro" id="IPR011856">
    <property type="entry name" value="tRNA_endonuc-like_dom_sf"/>
</dbReference>
<dbReference type="Proteomes" id="UP001597229">
    <property type="component" value="Unassembled WGS sequence"/>
</dbReference>
<keyword evidence="3" id="KW-0378">Hydrolase</keyword>
<accession>A0ABW3VZI3</accession>
<comment type="caution">
    <text evidence="3">The sequence shown here is derived from an EMBL/GenBank/DDBJ whole genome shotgun (WGS) entry which is preliminary data.</text>
</comment>
<keyword evidence="3" id="KW-0255">Endonuclease</keyword>
<organism evidence="3 4">
    <name type="scientific">Nocardioides ginsengisoli</name>
    <dbReference type="NCBI Taxonomy" id="363868"/>
    <lineage>
        <taxon>Bacteria</taxon>
        <taxon>Bacillati</taxon>
        <taxon>Actinomycetota</taxon>
        <taxon>Actinomycetes</taxon>
        <taxon>Propionibacteriales</taxon>
        <taxon>Nocardioidaceae</taxon>
        <taxon>Nocardioides</taxon>
    </lineage>
</organism>
<dbReference type="Gene3D" id="3.40.1350.10">
    <property type="match status" value="1"/>
</dbReference>
<feature type="coiled-coil region" evidence="1">
    <location>
        <begin position="135"/>
        <end position="162"/>
    </location>
</feature>
<reference evidence="4" key="1">
    <citation type="journal article" date="2019" name="Int. J. Syst. Evol. Microbiol.">
        <title>The Global Catalogue of Microorganisms (GCM) 10K type strain sequencing project: providing services to taxonomists for standard genome sequencing and annotation.</title>
        <authorList>
            <consortium name="The Broad Institute Genomics Platform"/>
            <consortium name="The Broad Institute Genome Sequencing Center for Infectious Disease"/>
            <person name="Wu L."/>
            <person name="Ma J."/>
        </authorList>
    </citation>
    <scope>NUCLEOTIDE SEQUENCE [LARGE SCALE GENOMIC DNA]</scope>
    <source>
        <strain evidence="4">CCUG 52478</strain>
    </source>
</reference>
<dbReference type="GO" id="GO:0004519">
    <property type="term" value="F:endonuclease activity"/>
    <property type="evidence" value="ECO:0007669"/>
    <property type="project" value="UniProtKB-KW"/>
</dbReference>
<feature type="domain" description="Restriction endonuclease type IV Mrr" evidence="2">
    <location>
        <begin position="168"/>
        <end position="271"/>
    </location>
</feature>
<gene>
    <name evidence="3" type="ORF">ACFQ3F_11900</name>
</gene>
<dbReference type="InterPro" id="IPR007560">
    <property type="entry name" value="Restrct_endonuc_IV_Mrr"/>
</dbReference>
<evidence type="ECO:0000259" key="2">
    <source>
        <dbReference type="Pfam" id="PF04471"/>
    </source>
</evidence>
<sequence>MKRLSTEAYQALRDSLAVMTWFKRPFQTFLRTALRDHPELLAGLDFDGSTKREVADDLVGRLIAQEERLQDVTIRLMLEVAAVDRFPDIERLEEPDRSLRLSEARDAVAHMKAMTERFADRVAEQERLAAERESHKAHAVALRQFEDDLADLKERFLTLSAATDARQRGYDFEKFLADLFKTFDMEPRLGYSTDLEQIDGSLTFDTDDYIVEAKWIKETVSRETADAFAAKVRRKGKNALGLIIAVNGFSGPALSAYSEKTPFLAVDGGDLFLVLDSRIRLDDLLKAKKRHANETGSCHLPASAVVN</sequence>
<evidence type="ECO:0000313" key="4">
    <source>
        <dbReference type="Proteomes" id="UP001597229"/>
    </source>
</evidence>
<dbReference type="InterPro" id="IPR011335">
    <property type="entry name" value="Restrct_endonuc-II-like"/>
</dbReference>
<dbReference type="GO" id="GO:0016787">
    <property type="term" value="F:hydrolase activity"/>
    <property type="evidence" value="ECO:0007669"/>
    <property type="project" value="UniProtKB-KW"/>
</dbReference>
<keyword evidence="3" id="KW-0540">Nuclease</keyword>
<keyword evidence="4" id="KW-1185">Reference proteome</keyword>
<dbReference type="SUPFAM" id="SSF52980">
    <property type="entry name" value="Restriction endonuclease-like"/>
    <property type="match status" value="1"/>
</dbReference>
<keyword evidence="1" id="KW-0175">Coiled coil</keyword>